<dbReference type="Gene3D" id="3.40.50.300">
    <property type="entry name" value="P-loop containing nucleotide triphosphate hydrolases"/>
    <property type="match status" value="1"/>
</dbReference>
<dbReference type="InterPro" id="IPR027417">
    <property type="entry name" value="P-loop_NTPase"/>
</dbReference>
<comment type="caution">
    <text evidence="5">The sequence shown here is derived from an EMBL/GenBank/DDBJ whole genome shotgun (WGS) entry which is preliminary data.</text>
</comment>
<dbReference type="InterPro" id="IPR056884">
    <property type="entry name" value="NPHP3-like_N"/>
</dbReference>
<feature type="domain" description="Nephrocystin 3-like N-terminal" evidence="4">
    <location>
        <begin position="270"/>
        <end position="441"/>
    </location>
</feature>
<evidence type="ECO:0000256" key="1">
    <source>
        <dbReference type="ARBA" id="ARBA00022737"/>
    </source>
</evidence>
<dbReference type="Gene3D" id="2.100.10.30">
    <property type="entry name" value="Jacalin-like lectin domain"/>
    <property type="match status" value="1"/>
</dbReference>
<proteinExistence type="predicted"/>
<reference evidence="5 6" key="1">
    <citation type="submission" date="2019-10" db="EMBL/GenBank/DDBJ databases">
        <authorList>
            <person name="Palmer J.M."/>
        </authorList>
    </citation>
    <scope>NUCLEOTIDE SEQUENCE [LARGE SCALE GENOMIC DNA]</scope>
    <source>
        <strain evidence="5 6">TWF696</strain>
    </source>
</reference>
<dbReference type="Pfam" id="PF24883">
    <property type="entry name" value="NPHP3_N"/>
    <property type="match status" value="1"/>
</dbReference>
<gene>
    <name evidence="5" type="ORF">TWF696_002349</name>
</gene>
<dbReference type="Proteomes" id="UP001375240">
    <property type="component" value="Unassembled WGS sequence"/>
</dbReference>
<dbReference type="InterPro" id="IPR036404">
    <property type="entry name" value="Jacalin-like_lectin_dom_sf"/>
</dbReference>
<keyword evidence="1" id="KW-0677">Repeat</keyword>
<dbReference type="Pfam" id="PF24809">
    <property type="entry name" value="DUF7708"/>
    <property type="match status" value="1"/>
</dbReference>
<feature type="domain" description="DUF7708" evidence="3">
    <location>
        <begin position="72"/>
        <end position="208"/>
    </location>
</feature>
<dbReference type="SUPFAM" id="SSF52540">
    <property type="entry name" value="P-loop containing nucleoside triphosphate hydrolases"/>
    <property type="match status" value="1"/>
</dbReference>
<dbReference type="AlphaFoldDB" id="A0AAV9U4Y3"/>
<name>A0AAV9U4Y3_9PEZI</name>
<evidence type="ECO:0000259" key="4">
    <source>
        <dbReference type="Pfam" id="PF24883"/>
    </source>
</evidence>
<protein>
    <recommendedName>
        <fullName evidence="7">NACHT domain-containing protein</fullName>
    </recommendedName>
</protein>
<sequence>MPLQKRNPAIEAARQTIRTAFEDLEKAISPTDLRELKDVTLQDVQKAVLDLENQLGKRTSLRNIRRLEPLFTGLGYYSTIIEVLCNGTPYLSWLWAPLKLILKVSSDYVDAFEHIIKAYSKIAECLPRFQILGQTFSGIINFQQTLAGYYANIVRFHKKAYGFVRRSCWKVLFISSWGRFQRRFGDILDDMKRLEKQIEKEANVHHMAGAQVARQDLEILRQESLARLAREEQEQSASQLQAISTWLKLDETDQAAIFDKISTEGSEYDGTCGWILKNTVVASWLRTQLDTYFVWLQGSPGSGKSVLAGQLVNFLRKSMRNPLVITHFCSCTHASSIQYDKILRSLIFQLLHASEDLIGHIYREYVVGKNLASVPLLEQLFSLAANTVLGDPGRTHAIHIVLDGIEDLDPDKQRRLVNLMVKTKSGARANSGVCKVLVSCRTTRLLEKLLGRKSIVTLSDEKSSLEEAISIYASARLRANTSRWSQLGLRELDMDNISRSIAIKADGMFLWARLVLDYIASNMFYKREEIIAAIETLPRELSKFYERILTNIISSFDKRSKERLVTILGWIAFAKRPLRKFEFLSALSFSSGDHDIDVLVPPFVFDMCAPVIEQRRDTSFAFIHGSVKEYLQSGDSLVPLTKEIAIREQCVASMTCLLSGLQVFQPVYSEESRRQRVLKGLFGFYAYADRFWVDTLLGFVKSYGHLSQHPSLATIAEAISSKLRSIYGISNETFGQDVEDEGDLGLLKEYEGIYTSAKAVLAARSDKKFGHLTRKNDLISIQELPDVFANFQTTIETLLQIHGFPGVSREEISLFQTNFSSLAYTCRFPSCLRDTVGFENNHSRLEHEATHTQSLKCLYPRCQFLSFSSARSLRNHEISLHEKIQVKRTIRRVDRSGSNSSRAHYPVSAAPGTTTSSPLGNLCTEGIFNLLSQEEKEFVGSDYNKLLYSTFRFGSATGCYGGESFNDAPSLLGVHNIAINWPRRIEINALDSVFSKIVISVRLVYYQLELVHGSEGLMTKNLVLDLEQDERINRIRMGKGSSVEGLKGIEFVEVFTSLGRCAKVGNENGTLVVEEHSPYDGRTGLKGFFGMTGAVLHSLGPIWG</sequence>
<evidence type="ECO:0000313" key="6">
    <source>
        <dbReference type="Proteomes" id="UP001375240"/>
    </source>
</evidence>
<dbReference type="PANTHER" id="PTHR10039:SF14">
    <property type="entry name" value="NACHT DOMAIN-CONTAINING PROTEIN"/>
    <property type="match status" value="1"/>
</dbReference>
<organism evidence="5 6">
    <name type="scientific">Orbilia brochopaga</name>
    <dbReference type="NCBI Taxonomy" id="3140254"/>
    <lineage>
        <taxon>Eukaryota</taxon>
        <taxon>Fungi</taxon>
        <taxon>Dikarya</taxon>
        <taxon>Ascomycota</taxon>
        <taxon>Pezizomycotina</taxon>
        <taxon>Orbiliomycetes</taxon>
        <taxon>Orbiliales</taxon>
        <taxon>Orbiliaceae</taxon>
        <taxon>Orbilia</taxon>
    </lineage>
</organism>
<feature type="region of interest" description="Disordered" evidence="2">
    <location>
        <begin position="891"/>
        <end position="912"/>
    </location>
</feature>
<keyword evidence="6" id="KW-1185">Reference proteome</keyword>
<evidence type="ECO:0000256" key="2">
    <source>
        <dbReference type="SAM" id="MobiDB-lite"/>
    </source>
</evidence>
<dbReference type="PANTHER" id="PTHR10039">
    <property type="entry name" value="AMELOGENIN"/>
    <property type="match status" value="1"/>
</dbReference>
<evidence type="ECO:0008006" key="7">
    <source>
        <dbReference type="Google" id="ProtNLM"/>
    </source>
</evidence>
<evidence type="ECO:0000313" key="5">
    <source>
        <dbReference type="EMBL" id="KAK6335581.1"/>
    </source>
</evidence>
<dbReference type="EMBL" id="JAVHNQ010000012">
    <property type="protein sequence ID" value="KAK6335581.1"/>
    <property type="molecule type" value="Genomic_DNA"/>
</dbReference>
<dbReference type="InterPro" id="IPR056125">
    <property type="entry name" value="DUF7708"/>
</dbReference>
<evidence type="ECO:0000259" key="3">
    <source>
        <dbReference type="Pfam" id="PF24809"/>
    </source>
</evidence>
<accession>A0AAV9U4Y3</accession>
<dbReference type="SUPFAM" id="SSF51101">
    <property type="entry name" value="Mannose-binding lectins"/>
    <property type="match status" value="1"/>
</dbReference>